<feature type="transmembrane region" description="Helical" evidence="1">
    <location>
        <begin position="29"/>
        <end position="49"/>
    </location>
</feature>
<gene>
    <name evidence="2" type="ORF">JGI24_00866</name>
</gene>
<proteinExistence type="predicted"/>
<organism evidence="2 3">
    <name type="scientific">Kryptobacter tengchongensis</name>
    <dbReference type="NCBI Taxonomy" id="1643429"/>
    <lineage>
        <taxon>Bacteria</taxon>
        <taxon>Pseudomonadati</taxon>
        <taxon>Candidatus Kryptoniota</taxon>
        <taxon>Candidatus Kryptobacter</taxon>
    </lineage>
</organism>
<dbReference type="Proteomes" id="UP000243065">
    <property type="component" value="Unassembled WGS sequence"/>
</dbReference>
<evidence type="ECO:0000313" key="2">
    <source>
        <dbReference type="EMBL" id="CUT00979.1"/>
    </source>
</evidence>
<name>A0A656D703_KRYT1</name>
<evidence type="ECO:0000313" key="3">
    <source>
        <dbReference type="Proteomes" id="UP000243065"/>
    </source>
</evidence>
<accession>A0A656D703</accession>
<keyword evidence="3" id="KW-1185">Reference proteome</keyword>
<keyword evidence="1" id="KW-1133">Transmembrane helix</keyword>
<reference evidence="2 3" key="1">
    <citation type="submission" date="2015-11" db="EMBL/GenBank/DDBJ databases">
        <authorList>
            <person name="Varghese N."/>
        </authorList>
    </citation>
    <scope>NUCLEOTIDE SEQUENCE [LARGE SCALE GENOMIC DNA]</scope>
    <source>
        <strain evidence="2 3">JGI-24</strain>
    </source>
</reference>
<dbReference type="EMBL" id="CZVU01000032">
    <property type="protein sequence ID" value="CUT00979.1"/>
    <property type="molecule type" value="Genomic_DNA"/>
</dbReference>
<feature type="transmembrane region" description="Helical" evidence="1">
    <location>
        <begin position="7"/>
        <end position="23"/>
    </location>
</feature>
<keyword evidence="1" id="KW-0472">Membrane</keyword>
<sequence>MSVKFNVWLLIIFLVLAIASIYLSLSNKIFLLFALSMLISSFYLFLALISDRRKQWENKFYYFLINKVENET</sequence>
<keyword evidence="1" id="KW-0812">Transmembrane</keyword>
<protein>
    <submittedName>
        <fullName evidence="2">Uncharacterized protein</fullName>
    </submittedName>
</protein>
<dbReference type="AlphaFoldDB" id="A0A656D703"/>
<evidence type="ECO:0000256" key="1">
    <source>
        <dbReference type="SAM" id="Phobius"/>
    </source>
</evidence>